<keyword evidence="2" id="KW-1133">Transmembrane helix</keyword>
<dbReference type="InterPro" id="IPR050111">
    <property type="entry name" value="C-type_lectin/snaclec_domain"/>
</dbReference>
<dbReference type="PANTHER" id="PTHR22803">
    <property type="entry name" value="MANNOSE, PHOSPHOLIPASE, LECTIN RECEPTOR RELATED"/>
    <property type="match status" value="1"/>
</dbReference>
<feature type="domain" description="C-type lectin" evidence="3">
    <location>
        <begin position="242"/>
        <end position="357"/>
    </location>
</feature>
<reference evidence="4" key="1">
    <citation type="submission" date="2022-08" db="EMBL/GenBank/DDBJ databases">
        <title>Genome sequencing of akame (Lates japonicus).</title>
        <authorList>
            <person name="Hashiguchi Y."/>
            <person name="Takahashi H."/>
        </authorList>
    </citation>
    <scope>NUCLEOTIDE SEQUENCE</scope>
    <source>
        <strain evidence="4">Kochi</strain>
    </source>
</reference>
<gene>
    <name evidence="4" type="ORF">AKAME5_002101400</name>
</gene>
<keyword evidence="1" id="KW-0175">Coiled coil</keyword>
<organism evidence="4 5">
    <name type="scientific">Lates japonicus</name>
    <name type="common">Japanese lates</name>
    <dbReference type="NCBI Taxonomy" id="270547"/>
    <lineage>
        <taxon>Eukaryota</taxon>
        <taxon>Metazoa</taxon>
        <taxon>Chordata</taxon>
        <taxon>Craniata</taxon>
        <taxon>Vertebrata</taxon>
        <taxon>Euteleostomi</taxon>
        <taxon>Actinopterygii</taxon>
        <taxon>Neopterygii</taxon>
        <taxon>Teleostei</taxon>
        <taxon>Neoteleostei</taxon>
        <taxon>Acanthomorphata</taxon>
        <taxon>Carangaria</taxon>
        <taxon>Carangaria incertae sedis</taxon>
        <taxon>Centropomidae</taxon>
        <taxon>Lates</taxon>
    </lineage>
</organism>
<feature type="coiled-coil region" evidence="1">
    <location>
        <begin position="131"/>
        <end position="165"/>
    </location>
</feature>
<evidence type="ECO:0000259" key="3">
    <source>
        <dbReference type="PROSITE" id="PS50041"/>
    </source>
</evidence>
<dbReference type="AlphaFoldDB" id="A0AAD3NCS4"/>
<protein>
    <submittedName>
        <fullName evidence="4">Asialoglycoprotein receptor 2-like protein</fullName>
    </submittedName>
</protein>
<evidence type="ECO:0000256" key="2">
    <source>
        <dbReference type="SAM" id="Phobius"/>
    </source>
</evidence>
<dbReference type="EMBL" id="BRZM01000255">
    <property type="protein sequence ID" value="GLD69699.1"/>
    <property type="molecule type" value="Genomic_DNA"/>
</dbReference>
<dbReference type="InterPro" id="IPR016186">
    <property type="entry name" value="C-type_lectin-like/link_sf"/>
</dbReference>
<dbReference type="InterPro" id="IPR016187">
    <property type="entry name" value="CTDL_fold"/>
</dbReference>
<dbReference type="PROSITE" id="PS50041">
    <property type="entry name" value="C_TYPE_LECTIN_2"/>
    <property type="match status" value="1"/>
</dbReference>
<dbReference type="Proteomes" id="UP001279410">
    <property type="component" value="Unassembled WGS sequence"/>
</dbReference>
<dbReference type="Gene3D" id="3.10.100.10">
    <property type="entry name" value="Mannose-Binding Protein A, subunit A"/>
    <property type="match status" value="1"/>
</dbReference>
<dbReference type="Pfam" id="PF00059">
    <property type="entry name" value="Lectin_C"/>
    <property type="match status" value="1"/>
</dbReference>
<keyword evidence="2" id="KW-0472">Membrane</keyword>
<accession>A0AAD3NCS4</accession>
<evidence type="ECO:0000313" key="5">
    <source>
        <dbReference type="Proteomes" id="UP001279410"/>
    </source>
</evidence>
<proteinExistence type="predicted"/>
<sequence>MKRVSRELTVTNNPSVYVSAEELEEEEPDYVNSAAGTVIKIPATSDKKTLSNISPSICKSYLPIAVCWAILLVIMTLRIHFTTVISTKLHNEMKASEDAKQRITDVVKTNENLHRSQSDIEVKIDKLYQQCTVLENNITNLWEENQQLREENWQLREKNQQLIAQNQKLREGNPISTVTPHLAVTNLFWTRHTHDRTQTHLFHLTTPIGWNDQSINQTSPQWKYYYRKKRQSEYCQTGWIHFQSSCYVINQRELPDQKTWEDARDNCRGKNADLVVIEYPEEQDFIYNSSLVSLGADGYWIGLRGENGSWNWVSGSHLIKEYWIQPPGDSQHCVTSVKETKGWKAVSCDVKNGWICEKNTLSF</sequence>
<comment type="caution">
    <text evidence="4">The sequence shown here is derived from an EMBL/GenBank/DDBJ whole genome shotgun (WGS) entry which is preliminary data.</text>
</comment>
<keyword evidence="4" id="KW-0675">Receptor</keyword>
<keyword evidence="2" id="KW-0812">Transmembrane</keyword>
<dbReference type="InterPro" id="IPR001304">
    <property type="entry name" value="C-type_lectin-like"/>
</dbReference>
<keyword evidence="5" id="KW-1185">Reference proteome</keyword>
<dbReference type="SUPFAM" id="SSF56436">
    <property type="entry name" value="C-type lectin-like"/>
    <property type="match status" value="1"/>
</dbReference>
<feature type="transmembrane region" description="Helical" evidence="2">
    <location>
        <begin position="61"/>
        <end position="81"/>
    </location>
</feature>
<name>A0AAD3NCS4_LATJO</name>
<evidence type="ECO:0000313" key="4">
    <source>
        <dbReference type="EMBL" id="GLD69699.1"/>
    </source>
</evidence>
<dbReference type="SMART" id="SM00034">
    <property type="entry name" value="CLECT"/>
    <property type="match status" value="1"/>
</dbReference>
<evidence type="ECO:0000256" key="1">
    <source>
        <dbReference type="SAM" id="Coils"/>
    </source>
</evidence>